<sequence length="1397" mass="153340">MASANLDSAAAFLDRAKRIGLTEETIQGLVDNGYTTFGRLAFAVSATPTTLTDEASYRPTGYQKASLRRLLFDGVSMAIEEVKSRNEPGVEGHPKKLAAAEHMDRQARQERTLGGLVFTPETRPANSCVDLCVEMLESGVLQYHPPSKWISRAQEAQCLKRDSSVNLAADHSLKVTMKPHELACDVASEMRLRQAWCRRSLAFDMANLASFRVLEEHVQFLFSVLQRAQPKGFAGVQLSQIIEADKQLFILASNNLMGRLTAPAGTDPVLDAEITRLSRSPEIMQYLAPLPNPPPHQFLHGGKPGDKGGKGAGKEKKGKGAGKTLDLPEGCATKDEANRPLCFAYNTHGCKNKCKNGRCLKEDAPDSGGVNCGALETGDLSLADPEVWAQTRLKNAAQISESDLQSLFGLLPKDEVRGGSREVRSAFVTGCYAQGGFRGLRKECHTFPFASRIMTRFVKERLPGHVFSTCGFFSNSATPLHKDGRNAPWPNALFRVTDFQGGGLWIEGPGDDARVSGQLELSGSVHELTSEPLVFDAWSNYHQTEPWTGNRLVLVTWVIQQLGDFGEAELARARGLGFLLPPEVPFPLETSQTLARPPCAFELFAGKGSLSRALRQTGFHVHSFDHHHCDSCVPVAQLDLSSEVGQNLFWDLMKKHPPFLVHLGLPCGTSSKARGRPLPNGEIGPSPLRSRDFPLGLPSLQPGSVDSCRVDTANRLYAFGYRVLRYCLDNSIIVCIENPRNSFLWEILAAFEPSEPSHRLLPRLSEVCFDQCCHGGSRPKGTKLLCSPECFESLRASCPGNHLHKAWGRIVECGSVRFATKDEAAYPCILAQRYSLCVAQRWRRVFRWSPNPPHGVKLCSSPADSTADMLSCVGVLPGHVDASAVFCPLASPEASAPGGSIPETSAFASLEPGTPSGSPLQDGCEDWVQAKKVPHPMDSANPLEAVTLAALRENLTKDPKLVELKRHGGQGHPVSLGFLEGPFYSRDEVSSRLETEDWTVIRRFVIFQGAEGKARPIDNCLEAQLNSGYTSSIHLRLQDGDYLAAMALFVAREIKEWRGKCLDLSKAYKQLAVLPAHRPLAVIAVRQEDGRDALYLSNSLLFGSTAAVYAFNRVSRCLWFLINRLLWIPSGVYFDDYPLLCPAATAEGADSVVSDFLDCLGWRHAKTGVKGRAFAPSFDVLGMTLGLDRVAQGEVSLANKQGRIERIVAQLQEDETPRILRCFMTTDVLHLWTDGSWESGVAGVGLAAHDCFSGTGWVLEGRVPSRVLELWKSEIGGDQLICEIEMFAILASMMELSSILESRRVVWWVDNNATRSLVIKGASRSWAMHSLARIFSQLDQEHPSMWWVSRVPSFSNPGDAPSRGHGIEVVTMVGASEVQPFTRLEELAKRILELKRA</sequence>
<name>A0A812JM87_9DINO</name>
<reference evidence="2" key="1">
    <citation type="submission" date="2021-02" db="EMBL/GenBank/DDBJ databases">
        <authorList>
            <person name="Dougan E. K."/>
            <person name="Rhodes N."/>
            <person name="Thang M."/>
            <person name="Chan C."/>
        </authorList>
    </citation>
    <scope>NUCLEOTIDE SEQUENCE</scope>
</reference>
<dbReference type="OrthoDB" id="125159at2759"/>
<evidence type="ECO:0000313" key="3">
    <source>
        <dbReference type="Proteomes" id="UP000604046"/>
    </source>
</evidence>
<feature type="region of interest" description="Disordered" evidence="1">
    <location>
        <begin position="299"/>
        <end position="323"/>
    </location>
</feature>
<feature type="compositionally biased region" description="Basic and acidic residues" evidence="1">
    <location>
        <begin position="303"/>
        <end position="315"/>
    </location>
</feature>
<proteinExistence type="predicted"/>
<accession>A0A812JM87</accession>
<keyword evidence="3" id="KW-1185">Reference proteome</keyword>
<protein>
    <submittedName>
        <fullName evidence="2">Uncharacterized protein</fullName>
    </submittedName>
</protein>
<gene>
    <name evidence="2" type="ORF">SNAT2548_LOCUS7043</name>
</gene>
<dbReference type="Proteomes" id="UP000604046">
    <property type="component" value="Unassembled WGS sequence"/>
</dbReference>
<evidence type="ECO:0000256" key="1">
    <source>
        <dbReference type="SAM" id="MobiDB-lite"/>
    </source>
</evidence>
<dbReference type="EMBL" id="CAJNDS010000481">
    <property type="protein sequence ID" value="CAE7210782.1"/>
    <property type="molecule type" value="Genomic_DNA"/>
</dbReference>
<evidence type="ECO:0000313" key="2">
    <source>
        <dbReference type="EMBL" id="CAE7210782.1"/>
    </source>
</evidence>
<organism evidence="2 3">
    <name type="scientific">Symbiodinium natans</name>
    <dbReference type="NCBI Taxonomy" id="878477"/>
    <lineage>
        <taxon>Eukaryota</taxon>
        <taxon>Sar</taxon>
        <taxon>Alveolata</taxon>
        <taxon>Dinophyceae</taxon>
        <taxon>Suessiales</taxon>
        <taxon>Symbiodiniaceae</taxon>
        <taxon>Symbiodinium</taxon>
    </lineage>
</organism>
<comment type="caution">
    <text evidence="2">The sequence shown here is derived from an EMBL/GenBank/DDBJ whole genome shotgun (WGS) entry which is preliminary data.</text>
</comment>